<comment type="catalytic activity">
    <reaction evidence="1 12">
        <text>(2R,3S)-3-isopropylmalate = (2S)-2-isopropylmalate</text>
        <dbReference type="Rhea" id="RHEA:32287"/>
        <dbReference type="ChEBI" id="CHEBI:1178"/>
        <dbReference type="ChEBI" id="CHEBI:35121"/>
        <dbReference type="EC" id="4.2.1.33"/>
    </reaction>
</comment>
<keyword evidence="7 12" id="KW-0479">Metal-binding</keyword>
<sequence>MCSHKPDIFQRFALARRSNSQLIETLLRLNQLSTKGHTMGKSLFQKVWDAHAVRTLANGQTQLLIGTHLIHEVTSPQAFGMLRDKGLSVKYPQRTFATVDHIVPTNEAVEPYSDPLAQGMISELRKNCAENDITFFDTNTGKQGVVHIVGPEQGITQPGTTIACGDSHTATHGAFGAIAFGIGTSQVRDVLATQTIALGALKVRRINVDGDLRPGVYAKDVILHIIRLLGTQGGTGFAYEYAGSTFDNMTMEERMTVCNMSIEGGARVGYVNPDETTFEYLKGRPYSPQGEAWDAAVENWKSFASDADCSYDDVVNINAADIEPTVTWGITPGQGVGINENIPAVADGATESERESINEALEYMKFEGGSAIKGKKIDVAFLGSCTNGRLSDFQEVAKYIEGKKVADGVQAIVVPGSQVVASIAEQLGLDKVFKEAGFEWRGAGCSMCLAMNPDKLVGDQLCASSSNRNFKGRQGSPTGRTLLMSPLMVAAAAVTGEVSDAREVFGVTEPAMA</sequence>
<dbReference type="InterPro" id="IPR036008">
    <property type="entry name" value="Aconitase_4Fe-4S_dom"/>
</dbReference>
<dbReference type="EMBL" id="CP001998">
    <property type="protein sequence ID" value="ADE55823.1"/>
    <property type="molecule type" value="Genomic_DNA"/>
</dbReference>
<dbReference type="EC" id="4.2.1.33" evidence="12"/>
<dbReference type="SUPFAM" id="SSF53732">
    <property type="entry name" value="Aconitase iron-sulfur domain"/>
    <property type="match status" value="1"/>
</dbReference>
<dbReference type="Proteomes" id="UP000000925">
    <property type="component" value="Chromosome"/>
</dbReference>
<dbReference type="GO" id="GO:0051539">
    <property type="term" value="F:4 iron, 4 sulfur cluster binding"/>
    <property type="evidence" value="ECO:0007669"/>
    <property type="project" value="UniProtKB-KW"/>
</dbReference>
<dbReference type="PROSITE" id="PS01244">
    <property type="entry name" value="ACONITASE_2"/>
    <property type="match status" value="1"/>
</dbReference>
<dbReference type="NCBIfam" id="TIGR00170">
    <property type="entry name" value="leuC"/>
    <property type="match status" value="1"/>
</dbReference>
<evidence type="ECO:0000256" key="1">
    <source>
        <dbReference type="ARBA" id="ARBA00000491"/>
    </source>
</evidence>
<keyword evidence="8 12" id="KW-0408">Iron</keyword>
<dbReference type="AlphaFoldDB" id="D5EQK9"/>
<keyword evidence="11 12" id="KW-0100">Branched-chain amino acid biosynthesis</keyword>
<evidence type="ECO:0000256" key="11">
    <source>
        <dbReference type="ARBA" id="ARBA00023304"/>
    </source>
</evidence>
<reference evidence="14 15" key="1">
    <citation type="journal article" date="2010" name="Stand. Genomic Sci.">
        <title>Complete genome sequence of Coraliomargarita akajimensis type strain (04OKA010-24).</title>
        <authorList>
            <person name="Mavromatis K."/>
            <person name="Abt B."/>
            <person name="Brambilla E."/>
            <person name="Lapidus A."/>
            <person name="Copeland A."/>
            <person name="Deshpande S."/>
            <person name="Nolan M."/>
            <person name="Lucas S."/>
            <person name="Tice H."/>
            <person name="Cheng J.F."/>
            <person name="Han C."/>
            <person name="Detter J.C."/>
            <person name="Woyke T."/>
            <person name="Goodwin L."/>
            <person name="Pitluck S."/>
            <person name="Held B."/>
            <person name="Brettin T."/>
            <person name="Tapia R."/>
            <person name="Ivanova N."/>
            <person name="Mikhailova N."/>
            <person name="Pati A."/>
            <person name="Liolios K."/>
            <person name="Chen A."/>
            <person name="Palaniappan K."/>
            <person name="Land M."/>
            <person name="Hauser L."/>
            <person name="Chang Y.J."/>
            <person name="Jeffries C.D."/>
            <person name="Rohde M."/>
            <person name="Goker M."/>
            <person name="Bristow J."/>
            <person name="Eisen J.A."/>
            <person name="Markowitz V."/>
            <person name="Hugenholtz P."/>
            <person name="Klenk H.P."/>
            <person name="Kyrpides N.C."/>
        </authorList>
    </citation>
    <scope>NUCLEOTIDE SEQUENCE [LARGE SCALE GENOMIC DNA]</scope>
    <source>
        <strain evidence="15">DSM 45221 / IAM 15411 / JCM 23193 / KCTC 12865</strain>
    </source>
</reference>
<dbReference type="UniPathway" id="UPA00048">
    <property type="reaction ID" value="UER00071"/>
</dbReference>
<dbReference type="InterPro" id="IPR001030">
    <property type="entry name" value="Acoase/IPM_deHydtase_lsu_aba"/>
</dbReference>
<dbReference type="NCBIfam" id="NF004016">
    <property type="entry name" value="PRK05478.1"/>
    <property type="match status" value="1"/>
</dbReference>
<dbReference type="InterPro" id="IPR033941">
    <property type="entry name" value="IPMI_cat"/>
</dbReference>
<accession>D5EQK9</accession>
<gene>
    <name evidence="12" type="primary">leuC</name>
    <name evidence="14" type="ordered locus">Caka_2810</name>
</gene>
<dbReference type="GO" id="GO:0009098">
    <property type="term" value="P:L-leucine biosynthetic process"/>
    <property type="evidence" value="ECO:0007669"/>
    <property type="project" value="UniProtKB-UniRule"/>
</dbReference>
<evidence type="ECO:0000256" key="6">
    <source>
        <dbReference type="ARBA" id="ARBA00022605"/>
    </source>
</evidence>
<dbReference type="InterPro" id="IPR050067">
    <property type="entry name" value="IPM_dehydratase_rel_enz"/>
</dbReference>
<dbReference type="PANTHER" id="PTHR43822">
    <property type="entry name" value="HOMOACONITASE, MITOCHONDRIAL-RELATED"/>
    <property type="match status" value="1"/>
</dbReference>
<dbReference type="InterPro" id="IPR004430">
    <property type="entry name" value="3-IsopropMal_deHydase_lsu"/>
</dbReference>
<dbReference type="InterPro" id="IPR015931">
    <property type="entry name" value="Acnase/IPM_dHydase_lsu_aba_1/3"/>
</dbReference>
<evidence type="ECO:0000256" key="12">
    <source>
        <dbReference type="HAMAP-Rule" id="MF_01026"/>
    </source>
</evidence>
<comment type="function">
    <text evidence="2 12">Catalyzes the isomerization between 2-isopropylmalate and 3-isopropylmalate, via the formation of 2-isopropylmaleate.</text>
</comment>
<dbReference type="NCBIfam" id="NF009116">
    <property type="entry name" value="PRK12466.1"/>
    <property type="match status" value="1"/>
</dbReference>
<comment type="cofactor">
    <cofactor evidence="12">
        <name>[4Fe-4S] cluster</name>
        <dbReference type="ChEBI" id="CHEBI:49883"/>
    </cofactor>
    <text evidence="12">Binds 1 [4Fe-4S] cluster per subunit.</text>
</comment>
<evidence type="ECO:0000256" key="8">
    <source>
        <dbReference type="ARBA" id="ARBA00023004"/>
    </source>
</evidence>
<evidence type="ECO:0000256" key="2">
    <source>
        <dbReference type="ARBA" id="ARBA00002695"/>
    </source>
</evidence>
<keyword evidence="5 12" id="KW-0004">4Fe-4S</keyword>
<dbReference type="Pfam" id="PF00330">
    <property type="entry name" value="Aconitase"/>
    <property type="match status" value="1"/>
</dbReference>
<dbReference type="CDD" id="cd01583">
    <property type="entry name" value="IPMI"/>
    <property type="match status" value="1"/>
</dbReference>
<protein>
    <recommendedName>
        <fullName evidence="12">3-isopropylmalate dehydratase large subunit</fullName>
        <ecNumber evidence="12">4.2.1.33</ecNumber>
    </recommendedName>
    <alternativeName>
        <fullName evidence="12">Alpha-IPM isomerase</fullName>
        <shortName evidence="12">IPMI</shortName>
    </alternativeName>
    <alternativeName>
        <fullName evidence="12">Isopropylmalate isomerase</fullName>
    </alternativeName>
</protein>
<organism evidence="14 15">
    <name type="scientific">Coraliomargarita akajimensis (strain DSM 45221 / IAM 15411 / JCM 23193 / KCTC 12865 / 04OKA010-24)</name>
    <dbReference type="NCBI Taxonomy" id="583355"/>
    <lineage>
        <taxon>Bacteria</taxon>
        <taxon>Pseudomonadati</taxon>
        <taxon>Verrucomicrobiota</taxon>
        <taxon>Opitutia</taxon>
        <taxon>Puniceicoccales</taxon>
        <taxon>Coraliomargaritaceae</taxon>
        <taxon>Coraliomargarita</taxon>
    </lineage>
</organism>
<evidence type="ECO:0000256" key="4">
    <source>
        <dbReference type="ARBA" id="ARBA00022430"/>
    </source>
</evidence>
<evidence type="ECO:0000256" key="9">
    <source>
        <dbReference type="ARBA" id="ARBA00023014"/>
    </source>
</evidence>
<dbReference type="GO" id="GO:0046872">
    <property type="term" value="F:metal ion binding"/>
    <property type="evidence" value="ECO:0007669"/>
    <property type="project" value="UniProtKB-KW"/>
</dbReference>
<evidence type="ECO:0000256" key="10">
    <source>
        <dbReference type="ARBA" id="ARBA00023239"/>
    </source>
</evidence>
<name>D5EQK9_CORAD</name>
<dbReference type="HOGENOM" id="CLU_006714_3_4_0"/>
<feature type="binding site" evidence="12">
    <location>
        <position position="445"/>
    </location>
    <ligand>
        <name>[4Fe-4S] cluster</name>
        <dbReference type="ChEBI" id="CHEBI:49883"/>
    </ligand>
</feature>
<dbReference type="Gene3D" id="3.30.499.10">
    <property type="entry name" value="Aconitase, domain 3"/>
    <property type="match status" value="2"/>
</dbReference>
<proteinExistence type="inferred from homology"/>
<evidence type="ECO:0000259" key="13">
    <source>
        <dbReference type="Pfam" id="PF00330"/>
    </source>
</evidence>
<dbReference type="GO" id="GO:0003861">
    <property type="term" value="F:3-isopropylmalate dehydratase activity"/>
    <property type="evidence" value="ECO:0007669"/>
    <property type="project" value="UniProtKB-UniRule"/>
</dbReference>
<keyword evidence="4 12" id="KW-0432">Leucine biosynthesis</keyword>
<dbReference type="STRING" id="583355.Caka_2810"/>
<evidence type="ECO:0000256" key="5">
    <source>
        <dbReference type="ARBA" id="ARBA00022485"/>
    </source>
</evidence>
<feature type="binding site" evidence="12">
    <location>
        <position position="448"/>
    </location>
    <ligand>
        <name>[4Fe-4S] cluster</name>
        <dbReference type="ChEBI" id="CHEBI:49883"/>
    </ligand>
</feature>
<keyword evidence="15" id="KW-1185">Reference proteome</keyword>
<keyword evidence="6 12" id="KW-0028">Amino-acid biosynthesis</keyword>
<comment type="similarity">
    <text evidence="12">Belongs to the aconitase/IPM isomerase family. LeuC type 1 subfamily.</text>
</comment>
<evidence type="ECO:0000256" key="7">
    <source>
        <dbReference type="ARBA" id="ARBA00022723"/>
    </source>
</evidence>
<comment type="pathway">
    <text evidence="3 12">Amino-acid biosynthesis; L-leucine biosynthesis; L-leucine from 3-methyl-2-oxobutanoate: step 2/4.</text>
</comment>
<dbReference type="InterPro" id="IPR018136">
    <property type="entry name" value="Aconitase_4Fe-4S_BS"/>
</dbReference>
<dbReference type="KEGG" id="caa:Caka_2810"/>
<dbReference type="HAMAP" id="MF_01026">
    <property type="entry name" value="LeuC_type1"/>
    <property type="match status" value="1"/>
</dbReference>
<dbReference type="PRINTS" id="PR00415">
    <property type="entry name" value="ACONITASE"/>
</dbReference>
<keyword evidence="10 12" id="KW-0456">Lyase</keyword>
<comment type="subunit">
    <text evidence="12">Heterodimer of LeuC and LeuD.</text>
</comment>
<evidence type="ECO:0000256" key="3">
    <source>
        <dbReference type="ARBA" id="ARBA00004729"/>
    </source>
</evidence>
<feature type="binding site" evidence="12">
    <location>
        <position position="385"/>
    </location>
    <ligand>
        <name>[4Fe-4S] cluster</name>
        <dbReference type="ChEBI" id="CHEBI:49883"/>
    </ligand>
</feature>
<keyword evidence="9 12" id="KW-0411">Iron-sulfur</keyword>
<feature type="domain" description="Aconitase/3-isopropylmalate dehydratase large subunit alpha/beta/alpha" evidence="13">
    <location>
        <begin position="45"/>
        <end position="496"/>
    </location>
</feature>
<evidence type="ECO:0000313" key="14">
    <source>
        <dbReference type="EMBL" id="ADE55823.1"/>
    </source>
</evidence>
<evidence type="ECO:0000313" key="15">
    <source>
        <dbReference type="Proteomes" id="UP000000925"/>
    </source>
</evidence>
<dbReference type="PANTHER" id="PTHR43822:SF9">
    <property type="entry name" value="3-ISOPROPYLMALATE DEHYDRATASE"/>
    <property type="match status" value="1"/>
</dbReference>
<dbReference type="eggNOG" id="COG0065">
    <property type="taxonomic scope" value="Bacteria"/>
</dbReference>